<proteinExistence type="predicted"/>
<keyword evidence="3" id="KW-0808">Transferase</keyword>
<reference evidence="8 9" key="1">
    <citation type="submission" date="2018-05" db="EMBL/GenBank/DDBJ databases">
        <authorList>
            <person name="Goeker M."/>
            <person name="Huntemann M."/>
            <person name="Clum A."/>
            <person name="Pillay M."/>
            <person name="Palaniappan K."/>
            <person name="Varghese N."/>
            <person name="Mikhailova N."/>
            <person name="Stamatis D."/>
            <person name="Reddy T."/>
            <person name="Daum C."/>
            <person name="Shapiro N."/>
            <person name="Ivanova N."/>
            <person name="Kyrpides N."/>
            <person name="Woyke T."/>
        </authorList>
    </citation>
    <scope>NUCLEOTIDE SEQUENCE [LARGE SCALE GENOMIC DNA]</scope>
    <source>
        <strain evidence="8 9">DSM 26524</strain>
    </source>
</reference>
<feature type="domain" description="AlgX/AlgJ SGNH hydrolase-like" evidence="7">
    <location>
        <begin position="89"/>
        <end position="310"/>
    </location>
</feature>
<dbReference type="Pfam" id="PF16822">
    <property type="entry name" value="ALGX"/>
    <property type="match status" value="1"/>
</dbReference>
<comment type="subcellular location">
    <subcellularLocation>
        <location evidence="1">Periplasm</location>
    </subcellularLocation>
</comment>
<sequence length="352" mass="41135">MKQKIITGIFLCFIFSYLILDPVSRSVKVENTENRNLAVRPELSIDTYSDYAGEFEAYYDDYIPFRKWLKKIEAVTKKEIFHTTSNPAVILGKEGWLFYNSKEADKDTDSLKDYSGELYTREQLGKIVEEVEKAYDYCKERDMDFVFLIGPNKESVYNEYMPDAYRPLSDYTRTVQAVDYILENTEIPCIYPREELKSYKEKYPLYYKTDTHWNALGGYVAAMEISEKFRLGLPDISEISYSSKVWTGDLLNLLGTGVMMDDSIYFMDNKYKVKQTDYDQERLLAHYETEAPGGKNVLVLGDSFSDALVQPLGQCFSRMTFLRSRYYEWADVEDYDLVVYELVERSISLLAR</sequence>
<gene>
    <name evidence="8" type="ORF">C7383_10141</name>
</gene>
<dbReference type="RefSeq" id="WP_109624128.1">
    <property type="nucleotide sequence ID" value="NZ_CABJAT010000001.1"/>
</dbReference>
<evidence type="ECO:0000256" key="2">
    <source>
        <dbReference type="ARBA" id="ARBA00005182"/>
    </source>
</evidence>
<evidence type="ECO:0000313" key="9">
    <source>
        <dbReference type="Proteomes" id="UP000245412"/>
    </source>
</evidence>
<dbReference type="EMBL" id="QGGY01000001">
    <property type="protein sequence ID" value="PWJ78673.1"/>
    <property type="molecule type" value="Genomic_DNA"/>
</dbReference>
<protein>
    <submittedName>
        <fullName evidence="8">Acetyltransferase AlgX (SGNH hydrolase-like protein)</fullName>
    </submittedName>
</protein>
<evidence type="ECO:0000256" key="3">
    <source>
        <dbReference type="ARBA" id="ARBA00022679"/>
    </source>
</evidence>
<dbReference type="GO" id="GO:0016740">
    <property type="term" value="F:transferase activity"/>
    <property type="evidence" value="ECO:0007669"/>
    <property type="project" value="UniProtKB-KW"/>
</dbReference>
<dbReference type="GO" id="GO:0042121">
    <property type="term" value="P:alginic acid biosynthetic process"/>
    <property type="evidence" value="ECO:0007669"/>
    <property type="project" value="UniProtKB-KW"/>
</dbReference>
<keyword evidence="6" id="KW-0016">Alginate biosynthesis</keyword>
<keyword evidence="5" id="KW-0574">Periplasm</keyword>
<evidence type="ECO:0000256" key="6">
    <source>
        <dbReference type="ARBA" id="ARBA00022841"/>
    </source>
</evidence>
<dbReference type="Proteomes" id="UP000245412">
    <property type="component" value="Unassembled WGS sequence"/>
</dbReference>
<comment type="pathway">
    <text evidence="2">Glycan biosynthesis; alginate biosynthesis.</text>
</comment>
<dbReference type="GO" id="GO:0042597">
    <property type="term" value="C:periplasmic space"/>
    <property type="evidence" value="ECO:0007669"/>
    <property type="project" value="UniProtKB-SubCell"/>
</dbReference>
<evidence type="ECO:0000313" key="8">
    <source>
        <dbReference type="EMBL" id="PWJ78673.1"/>
    </source>
</evidence>
<dbReference type="AlphaFoldDB" id="A0AB73T8X7"/>
<evidence type="ECO:0000256" key="1">
    <source>
        <dbReference type="ARBA" id="ARBA00004418"/>
    </source>
</evidence>
<name>A0AB73T8X7_9FIRM</name>
<organism evidence="8 9">
    <name type="scientific">Murimonas intestini</name>
    <dbReference type="NCBI Taxonomy" id="1337051"/>
    <lineage>
        <taxon>Bacteria</taxon>
        <taxon>Bacillati</taxon>
        <taxon>Bacillota</taxon>
        <taxon>Clostridia</taxon>
        <taxon>Lachnospirales</taxon>
        <taxon>Lachnospiraceae</taxon>
        <taxon>Murimonas</taxon>
    </lineage>
</organism>
<comment type="caution">
    <text evidence="8">The sequence shown here is derived from an EMBL/GenBank/DDBJ whole genome shotgun (WGS) entry which is preliminary data.</text>
</comment>
<keyword evidence="9" id="KW-1185">Reference proteome</keyword>
<evidence type="ECO:0000256" key="5">
    <source>
        <dbReference type="ARBA" id="ARBA00022764"/>
    </source>
</evidence>
<keyword evidence="4" id="KW-0732">Signal</keyword>
<accession>A0AB73T8X7</accession>
<evidence type="ECO:0000259" key="7">
    <source>
        <dbReference type="Pfam" id="PF16822"/>
    </source>
</evidence>
<dbReference type="InterPro" id="IPR031811">
    <property type="entry name" value="ALGX/ALGJ_SGNH-like"/>
</dbReference>
<evidence type="ECO:0000256" key="4">
    <source>
        <dbReference type="ARBA" id="ARBA00022729"/>
    </source>
</evidence>